<keyword evidence="2" id="KW-1185">Reference proteome</keyword>
<dbReference type="AlphaFoldDB" id="D8U713"/>
<reference evidence="1 2" key="1">
    <citation type="journal article" date="2010" name="Science">
        <title>Genomic analysis of organismal complexity in the multicellular green alga Volvox carteri.</title>
        <authorList>
            <person name="Prochnik S.E."/>
            <person name="Umen J."/>
            <person name="Nedelcu A.M."/>
            <person name="Hallmann A."/>
            <person name="Miller S.M."/>
            <person name="Nishii I."/>
            <person name="Ferris P."/>
            <person name="Kuo A."/>
            <person name="Mitros T."/>
            <person name="Fritz-Laylin L.K."/>
            <person name="Hellsten U."/>
            <person name="Chapman J."/>
            <person name="Simakov O."/>
            <person name="Rensing S.A."/>
            <person name="Terry A."/>
            <person name="Pangilinan J."/>
            <person name="Kapitonov V."/>
            <person name="Jurka J."/>
            <person name="Salamov A."/>
            <person name="Shapiro H."/>
            <person name="Schmutz J."/>
            <person name="Grimwood J."/>
            <person name="Lindquist E."/>
            <person name="Lucas S."/>
            <person name="Grigoriev I.V."/>
            <person name="Schmitt R."/>
            <person name="Kirk D."/>
            <person name="Rokhsar D.S."/>
        </authorList>
    </citation>
    <scope>NUCLEOTIDE SEQUENCE [LARGE SCALE GENOMIC DNA]</scope>
    <source>
        <strain evidence="2">f. Nagariensis / Eve</strain>
    </source>
</reference>
<name>D8U713_VOLCA</name>
<dbReference type="KEGG" id="vcn:VOLCADRAFT_95260"/>
<protein>
    <submittedName>
        <fullName evidence="1">Uncharacterized protein</fullName>
    </submittedName>
</protein>
<proteinExistence type="predicted"/>
<dbReference type="GeneID" id="9624456"/>
<dbReference type="Proteomes" id="UP000001058">
    <property type="component" value="Unassembled WGS sequence"/>
</dbReference>
<accession>D8U713</accession>
<evidence type="ECO:0000313" key="2">
    <source>
        <dbReference type="Proteomes" id="UP000001058"/>
    </source>
</evidence>
<organism evidence="2">
    <name type="scientific">Volvox carteri f. nagariensis</name>
    <dbReference type="NCBI Taxonomy" id="3068"/>
    <lineage>
        <taxon>Eukaryota</taxon>
        <taxon>Viridiplantae</taxon>
        <taxon>Chlorophyta</taxon>
        <taxon>core chlorophytes</taxon>
        <taxon>Chlorophyceae</taxon>
        <taxon>CS clade</taxon>
        <taxon>Chlamydomonadales</taxon>
        <taxon>Volvocaceae</taxon>
        <taxon>Volvox</taxon>
    </lineage>
</organism>
<dbReference type="InParanoid" id="D8U713"/>
<sequence length="169" mass="17879">MKIHDVCRRPGESVENWSLYWKESMLTDTKASVSLAHIDTCASCLPPIELDLPDSGFHSPDAATAPKTRPTVADLLAESTAALGWQPAASLNRLEGFTAPWERVLAAGRELQPELPLGVAAVEAAAAAAGDAGALPTFVVVRVALKADGWKIQQPGDFLTDSESDSDAE</sequence>
<dbReference type="OrthoDB" id="544449at2759"/>
<gene>
    <name evidence="1" type="ORF">VOLCADRAFT_95260</name>
</gene>
<evidence type="ECO:0000313" key="1">
    <source>
        <dbReference type="EMBL" id="EFJ44605.1"/>
    </source>
</evidence>
<dbReference type="RefSeq" id="XP_002954455.1">
    <property type="nucleotide sequence ID" value="XM_002954409.1"/>
</dbReference>
<dbReference type="EMBL" id="GL378363">
    <property type="protein sequence ID" value="EFJ44605.1"/>
    <property type="molecule type" value="Genomic_DNA"/>
</dbReference>
<dbReference type="STRING" id="3068.D8U713"/>